<reference evidence="4" key="1">
    <citation type="submission" date="2018-05" db="EMBL/GenBank/DDBJ databases">
        <authorList>
            <person name="Li Y."/>
        </authorList>
    </citation>
    <scope>NUCLEOTIDE SEQUENCE [LARGE SCALE GENOMIC DNA]</scope>
    <source>
        <strain evidence="4">sk1b4</strain>
    </source>
</reference>
<name>A0A2V1K404_9ACTO</name>
<dbReference type="GO" id="GO:0006313">
    <property type="term" value="P:DNA transposition"/>
    <property type="evidence" value="ECO:0007669"/>
    <property type="project" value="InterPro"/>
</dbReference>
<dbReference type="EMBL" id="QETB01000004">
    <property type="protein sequence ID" value="PWF26005.1"/>
    <property type="molecule type" value="Genomic_DNA"/>
</dbReference>
<evidence type="ECO:0000259" key="1">
    <source>
        <dbReference type="Pfam" id="PF01548"/>
    </source>
</evidence>
<dbReference type="PANTHER" id="PTHR33055:SF16">
    <property type="entry name" value="TRANSPOSASE FOR INSERTION SEQUENCE ELEMENT IS1547"/>
    <property type="match status" value="1"/>
</dbReference>
<dbReference type="InterPro" id="IPR002525">
    <property type="entry name" value="Transp_IS110-like_N"/>
</dbReference>
<keyword evidence="4" id="KW-1185">Reference proteome</keyword>
<feature type="domain" description="Transposase IS110-like N-terminal" evidence="1">
    <location>
        <begin position="12"/>
        <end position="159"/>
    </location>
</feature>
<dbReference type="GO" id="GO:0003677">
    <property type="term" value="F:DNA binding"/>
    <property type="evidence" value="ECO:0007669"/>
    <property type="project" value="InterPro"/>
</dbReference>
<dbReference type="OrthoDB" id="4337860at2"/>
<accession>A0A2V1K404</accession>
<feature type="domain" description="Transposase IS116/IS110/IS902 C-terminal" evidence="2">
    <location>
        <begin position="232"/>
        <end position="313"/>
    </location>
</feature>
<dbReference type="GO" id="GO:0004803">
    <property type="term" value="F:transposase activity"/>
    <property type="evidence" value="ECO:0007669"/>
    <property type="project" value="InterPro"/>
</dbReference>
<proteinExistence type="predicted"/>
<evidence type="ECO:0000313" key="4">
    <source>
        <dbReference type="Proteomes" id="UP000245283"/>
    </source>
</evidence>
<dbReference type="NCBIfam" id="NF033542">
    <property type="entry name" value="transpos_IS110"/>
    <property type="match status" value="1"/>
</dbReference>
<comment type="caution">
    <text evidence="3">The sequence shown here is derived from an EMBL/GenBank/DDBJ whole genome shotgun (WGS) entry which is preliminary data.</text>
</comment>
<organism evidence="3 4">
    <name type="scientific">Ancrocorticia populi</name>
    <dbReference type="NCBI Taxonomy" id="2175228"/>
    <lineage>
        <taxon>Bacteria</taxon>
        <taxon>Bacillati</taxon>
        <taxon>Actinomycetota</taxon>
        <taxon>Actinomycetes</taxon>
        <taxon>Actinomycetales</taxon>
        <taxon>Actinomycetaceae</taxon>
        <taxon>Ancrocorticia</taxon>
    </lineage>
</organism>
<dbReference type="AlphaFoldDB" id="A0A2V1K404"/>
<dbReference type="PANTHER" id="PTHR33055">
    <property type="entry name" value="TRANSPOSASE FOR INSERTION SEQUENCE ELEMENT IS1111A"/>
    <property type="match status" value="1"/>
</dbReference>
<evidence type="ECO:0000259" key="2">
    <source>
        <dbReference type="Pfam" id="PF02371"/>
    </source>
</evidence>
<dbReference type="Pfam" id="PF01548">
    <property type="entry name" value="DEDD_Tnp_IS110"/>
    <property type="match status" value="1"/>
</dbReference>
<sequence>MSIVADHHGFVIGVDCHAKNHVYSIAAARGDILATRQFPATKAGMDRAISWAGKHTGGDMSALFAIEGTATYGANLSRHVVRAGYKRVEAPWTATSCKGKSDELDAGKIARATLACQIDQLRDPRADGIRGALAILLASRNQIQTAKTSAKNQLTALMRFHDLGIDVRKAVSMKQVKTIAIWQARDTGDIAVFYAMREAIDLAQSILQLEKKADSNRAEILALVRQCEAAPLLEEKGYGPISVAQIFVSFSHAGRIATEAKFAALAGVNPVPASSGNTVRHRLNRRGDRQLNRAFHTIALTRMRTDEETKAYVARRRLEGKTDREIRRCLKRYLARHAYRTLNHTPPTQP</sequence>
<protein>
    <submittedName>
        <fullName evidence="3">IS110 family transposase</fullName>
    </submittedName>
</protein>
<gene>
    <name evidence="3" type="ORF">DD236_07850</name>
</gene>
<dbReference type="InterPro" id="IPR047650">
    <property type="entry name" value="Transpos_IS110"/>
</dbReference>
<dbReference type="Pfam" id="PF02371">
    <property type="entry name" value="Transposase_20"/>
    <property type="match status" value="1"/>
</dbReference>
<dbReference type="Proteomes" id="UP000245283">
    <property type="component" value="Unassembled WGS sequence"/>
</dbReference>
<dbReference type="InterPro" id="IPR003346">
    <property type="entry name" value="Transposase_20"/>
</dbReference>
<evidence type="ECO:0000313" key="3">
    <source>
        <dbReference type="EMBL" id="PWF26005.1"/>
    </source>
</evidence>